<dbReference type="WBParaSite" id="nRc.2.0.1.t37773-RA">
    <property type="protein sequence ID" value="nRc.2.0.1.t37773-RA"/>
    <property type="gene ID" value="nRc.2.0.1.g37773"/>
</dbReference>
<name>A0A915KG26_ROMCU</name>
<dbReference type="Proteomes" id="UP000887565">
    <property type="component" value="Unplaced"/>
</dbReference>
<dbReference type="AlphaFoldDB" id="A0A915KG26"/>
<proteinExistence type="predicted"/>
<keyword evidence="1" id="KW-1185">Reference proteome</keyword>
<sequence length="95" mass="11279">MDAMRLRVFTQDKFHFVWKSETLVNNLNSSAYWYKPALAEQDGVLRQDYQLNWQTISDHLKHEQHLQVISKLETLAKQSLPQQFVTTQAENEQED</sequence>
<protein>
    <submittedName>
        <fullName evidence="2">Uncharacterized protein</fullName>
    </submittedName>
</protein>
<evidence type="ECO:0000313" key="1">
    <source>
        <dbReference type="Proteomes" id="UP000887565"/>
    </source>
</evidence>
<reference evidence="2" key="1">
    <citation type="submission" date="2022-11" db="UniProtKB">
        <authorList>
            <consortium name="WormBaseParasite"/>
        </authorList>
    </citation>
    <scope>IDENTIFICATION</scope>
</reference>
<evidence type="ECO:0000313" key="2">
    <source>
        <dbReference type="WBParaSite" id="nRc.2.0.1.t37773-RA"/>
    </source>
</evidence>
<accession>A0A915KG26</accession>
<organism evidence="1 2">
    <name type="scientific">Romanomermis culicivorax</name>
    <name type="common">Nematode worm</name>
    <dbReference type="NCBI Taxonomy" id="13658"/>
    <lineage>
        <taxon>Eukaryota</taxon>
        <taxon>Metazoa</taxon>
        <taxon>Ecdysozoa</taxon>
        <taxon>Nematoda</taxon>
        <taxon>Enoplea</taxon>
        <taxon>Dorylaimia</taxon>
        <taxon>Mermithida</taxon>
        <taxon>Mermithoidea</taxon>
        <taxon>Mermithidae</taxon>
        <taxon>Romanomermis</taxon>
    </lineage>
</organism>